<name>A0ABU1VJ29_9BURK</name>
<gene>
    <name evidence="1" type="ORF">J2X09_005094</name>
</gene>
<dbReference type="SUPFAM" id="SSF54913">
    <property type="entry name" value="GlnB-like"/>
    <property type="match status" value="1"/>
</dbReference>
<proteinExistence type="predicted"/>
<sequence>MIKLLTVVCEAALETTLLRDLESLDARGYTVTDARGKGSRGRRDATWGPHANIRIEVLCNAQTASAICKALRERYYDNYSMVLFVADVEVLRPEKF</sequence>
<dbReference type="EMBL" id="JAVDWE010000022">
    <property type="protein sequence ID" value="MDR7097320.1"/>
    <property type="molecule type" value="Genomic_DNA"/>
</dbReference>
<protein>
    <recommendedName>
        <fullName evidence="3">Transcriptional regulator</fullName>
    </recommendedName>
</protein>
<evidence type="ECO:0008006" key="3">
    <source>
        <dbReference type="Google" id="ProtNLM"/>
    </source>
</evidence>
<dbReference type="InterPro" id="IPR011322">
    <property type="entry name" value="N-reg_PII-like_a/b"/>
</dbReference>
<dbReference type="InterPro" id="IPR015867">
    <property type="entry name" value="N-reg_PII/ATP_PRibTrfase_C"/>
</dbReference>
<comment type="caution">
    <text evidence="1">The sequence shown here is derived from an EMBL/GenBank/DDBJ whole genome shotgun (WGS) entry which is preliminary data.</text>
</comment>
<evidence type="ECO:0000313" key="1">
    <source>
        <dbReference type="EMBL" id="MDR7097320.1"/>
    </source>
</evidence>
<dbReference type="Pfam" id="PF00543">
    <property type="entry name" value="P-II"/>
    <property type="match status" value="1"/>
</dbReference>
<dbReference type="Proteomes" id="UP001265550">
    <property type="component" value="Unassembled WGS sequence"/>
</dbReference>
<dbReference type="Gene3D" id="3.30.70.120">
    <property type="match status" value="1"/>
</dbReference>
<reference evidence="1 2" key="1">
    <citation type="submission" date="2023-07" db="EMBL/GenBank/DDBJ databases">
        <title>Sorghum-associated microbial communities from plants grown in Nebraska, USA.</title>
        <authorList>
            <person name="Schachtman D."/>
        </authorList>
    </citation>
    <scope>NUCLEOTIDE SEQUENCE [LARGE SCALE GENOMIC DNA]</scope>
    <source>
        <strain evidence="1 2">BE240</strain>
    </source>
</reference>
<keyword evidence="2" id="KW-1185">Reference proteome</keyword>
<dbReference type="InterPro" id="IPR002187">
    <property type="entry name" value="N-reg_PII"/>
</dbReference>
<organism evidence="1 2">
    <name type="scientific">Hydrogenophaga laconesensis</name>
    <dbReference type="NCBI Taxonomy" id="1805971"/>
    <lineage>
        <taxon>Bacteria</taxon>
        <taxon>Pseudomonadati</taxon>
        <taxon>Pseudomonadota</taxon>
        <taxon>Betaproteobacteria</taxon>
        <taxon>Burkholderiales</taxon>
        <taxon>Comamonadaceae</taxon>
        <taxon>Hydrogenophaga</taxon>
    </lineage>
</organism>
<evidence type="ECO:0000313" key="2">
    <source>
        <dbReference type="Proteomes" id="UP001265550"/>
    </source>
</evidence>
<accession>A0ABU1VJ29</accession>
<dbReference type="RefSeq" id="WP_137918455.1">
    <property type="nucleotide sequence ID" value="NZ_JAVDWE010000022.1"/>
</dbReference>